<gene>
    <name evidence="2" type="ORF">GP644_19540</name>
</gene>
<accession>A0A6A4R7G2</accession>
<dbReference type="RefSeq" id="WP_158981180.1">
    <property type="nucleotide sequence ID" value="NZ_WSFO01000013.1"/>
</dbReference>
<evidence type="ECO:0000313" key="3">
    <source>
        <dbReference type="Proteomes" id="UP000441586"/>
    </source>
</evidence>
<evidence type="ECO:0000313" key="2">
    <source>
        <dbReference type="EMBL" id="KAE9627361.1"/>
    </source>
</evidence>
<reference evidence="2 3" key="1">
    <citation type="submission" date="2019-12" db="EMBL/GenBank/DDBJ databases">
        <authorList>
            <person name="Zhang Y.-J."/>
        </authorList>
    </citation>
    <scope>NUCLEOTIDE SEQUENCE [LARGE SCALE GENOMIC DNA]</scope>
    <source>
        <strain evidence="2 3">H18S-6</strain>
    </source>
</reference>
<proteinExistence type="predicted"/>
<keyword evidence="1" id="KW-0812">Transmembrane</keyword>
<sequence length="115" mass="12908">MSEEHHLFMSRVRRLERKHNAMAHGYTARIRSDGLIVVGPQKKLESRMPLRAVVLFLGAFLLFKGFLIASIGLDSYQDRVAKLQAGSVLEQGGSYVMMVDPLSRLISEKIGPVLR</sequence>
<dbReference type="Proteomes" id="UP000441586">
    <property type="component" value="Unassembled WGS sequence"/>
</dbReference>
<comment type="caution">
    <text evidence="2">The sequence shown here is derived from an EMBL/GenBank/DDBJ whole genome shotgun (WGS) entry which is preliminary data.</text>
</comment>
<keyword evidence="1" id="KW-0472">Membrane</keyword>
<name>A0A6A4R7G2_9RHOB</name>
<feature type="transmembrane region" description="Helical" evidence="1">
    <location>
        <begin position="52"/>
        <end position="73"/>
    </location>
</feature>
<dbReference type="EMBL" id="WSFO01000013">
    <property type="protein sequence ID" value="KAE9627361.1"/>
    <property type="molecule type" value="Genomic_DNA"/>
</dbReference>
<keyword evidence="1" id="KW-1133">Transmembrane helix</keyword>
<evidence type="ECO:0000256" key="1">
    <source>
        <dbReference type="SAM" id="Phobius"/>
    </source>
</evidence>
<protein>
    <submittedName>
        <fullName evidence="2">Uncharacterized protein</fullName>
    </submittedName>
</protein>
<dbReference type="AlphaFoldDB" id="A0A6A4R7G2"/>
<organism evidence="2 3">
    <name type="scientific">Parasedimentitalea maritima</name>
    <dbReference type="NCBI Taxonomy" id="2578117"/>
    <lineage>
        <taxon>Bacteria</taxon>
        <taxon>Pseudomonadati</taxon>
        <taxon>Pseudomonadota</taxon>
        <taxon>Alphaproteobacteria</taxon>
        <taxon>Rhodobacterales</taxon>
        <taxon>Paracoccaceae</taxon>
        <taxon>Parasedimentitalea</taxon>
    </lineage>
</organism>